<sequence>MNNDECDRAEFRQEIAEGLRYTHFRADANTGKLLEIASFLYAAIDLLSEKGLLDIAELDERKKQAAANLKEKFSDRGMGVVYQKPEADKYAFTDGVAIDCENRLHLCHAACCKLPFALSRQDVEEGIVCWEFSAPYLIAHGKDGYCQHLDREKKCCSVYTHRPLPCRGYDCRNDQRIWLDFENGVINPKINAPDWPQCLEEEQND</sequence>
<evidence type="ECO:0008006" key="3">
    <source>
        <dbReference type="Google" id="ProtNLM"/>
    </source>
</evidence>
<dbReference type="OrthoDB" id="71604at2"/>
<dbReference type="RefSeq" id="WP_016878258.1">
    <property type="nucleotide sequence ID" value="NZ_AJLN01000120.1"/>
</dbReference>
<comment type="caution">
    <text evidence="1">The sequence shown here is derived from an EMBL/GenBank/DDBJ whole genome shotgun (WGS) entry which is preliminary data.</text>
</comment>
<evidence type="ECO:0000313" key="2">
    <source>
        <dbReference type="Proteomes" id="UP000268857"/>
    </source>
</evidence>
<protein>
    <recommendedName>
        <fullName evidence="3">Zinc/iron-chelating domain-containing protein</fullName>
    </recommendedName>
</protein>
<organism evidence="1 2">
    <name type="scientific">Chlorogloeopsis fritschii PCC 6912</name>
    <dbReference type="NCBI Taxonomy" id="211165"/>
    <lineage>
        <taxon>Bacteria</taxon>
        <taxon>Bacillati</taxon>
        <taxon>Cyanobacteriota</taxon>
        <taxon>Cyanophyceae</taxon>
        <taxon>Nostocales</taxon>
        <taxon>Chlorogloeopsidaceae</taxon>
        <taxon>Chlorogloeopsis</taxon>
    </lineage>
</organism>
<proteinExistence type="predicted"/>
<dbReference type="EMBL" id="RSCJ01000029">
    <property type="protein sequence ID" value="RUR74464.1"/>
    <property type="molecule type" value="Genomic_DNA"/>
</dbReference>
<dbReference type="STRING" id="211165.GCA_000317285_05462"/>
<gene>
    <name evidence="1" type="ORF">PCC6912_52390</name>
</gene>
<dbReference type="Proteomes" id="UP000268857">
    <property type="component" value="Unassembled WGS sequence"/>
</dbReference>
<name>A0A433N0K5_CHLFR</name>
<reference evidence="1 2" key="1">
    <citation type="journal article" date="2019" name="Genome Biol. Evol.">
        <title>Day and night: Metabolic profiles and evolutionary relationships of six axenic non-marine cyanobacteria.</title>
        <authorList>
            <person name="Will S.E."/>
            <person name="Henke P."/>
            <person name="Boedeker C."/>
            <person name="Huang S."/>
            <person name="Brinkmann H."/>
            <person name="Rohde M."/>
            <person name="Jarek M."/>
            <person name="Friedl T."/>
            <person name="Seufert S."/>
            <person name="Schumacher M."/>
            <person name="Overmann J."/>
            <person name="Neumann-Schaal M."/>
            <person name="Petersen J."/>
        </authorList>
    </citation>
    <scope>NUCLEOTIDE SEQUENCE [LARGE SCALE GENOMIC DNA]</scope>
    <source>
        <strain evidence="1 2">PCC 6912</strain>
    </source>
</reference>
<accession>A0A433N0K5</accession>
<evidence type="ECO:0000313" key="1">
    <source>
        <dbReference type="EMBL" id="RUR74464.1"/>
    </source>
</evidence>
<dbReference type="AlphaFoldDB" id="A0A433N0K5"/>
<dbReference type="Pfam" id="PF03692">
    <property type="entry name" value="CxxCxxCC"/>
    <property type="match status" value="1"/>
</dbReference>
<keyword evidence="2" id="KW-1185">Reference proteome</keyword>
<dbReference type="InterPro" id="IPR005358">
    <property type="entry name" value="Puta_zinc/iron-chelating_dom"/>
</dbReference>